<dbReference type="SUPFAM" id="SSF54001">
    <property type="entry name" value="Cysteine proteinases"/>
    <property type="match status" value="1"/>
</dbReference>
<comment type="catalytic activity">
    <reaction evidence="1 2">
        <text>Thiol-dependent hydrolysis of ester, thioester, amide, peptide and isopeptide bonds formed by the C-terminal Gly of ubiquitin (a 76-residue protein attached to proteins as an intracellular targeting signal).</text>
        <dbReference type="EC" id="3.4.19.12"/>
    </reaction>
</comment>
<dbReference type="Pfam" id="PF00443">
    <property type="entry name" value="UCH"/>
    <property type="match status" value="1"/>
</dbReference>
<dbReference type="PANTHER" id="PTHR21646">
    <property type="entry name" value="UBIQUITIN CARBOXYL-TERMINAL HYDROLASE"/>
    <property type="match status" value="1"/>
</dbReference>
<evidence type="ECO:0000256" key="2">
    <source>
        <dbReference type="RuleBase" id="RU366025"/>
    </source>
</evidence>
<dbReference type="PROSITE" id="PS00973">
    <property type="entry name" value="USP_2"/>
    <property type="match status" value="1"/>
</dbReference>
<sequence>MYSIHPHSISYERPLYSSLYDVKLLTFKVVRNKESKTDYEYIKITNNETLEYLKQRVIERLHLYPLNSNNIRLMVFNAYTNSWINVRNIDKNEKISDLHLSDSDYISYTVLDVKSDQLSTNNFRLSDWTISSMEKKLTFKLFRKTVINLDYTLLINISTMSTIKQLKQKSHEKLYLYSTDFDLTLFVYDDDNKQWIKFDSALDDCTLELLDFKDYACISIQSENDRTSLDSKICNNQSYTPGLCGLINMGNTCYMNSALQCLSNIPQLTDYYLNFTLNNDEQSVSNVYYKLIKQMWSGEYSFITPKQLKEVVSQHASIFTDYRQKDAQEFMNVLLNVLYQEQSVSIIDQLFYGQILSTVTCLMCESKETKQELITFLPLCINNKQTFEINYYQFNGQYKQIFIDISIQYSTTISHLIDQFIRDYDSSLDKVQLLPVKLNDNNIINNYYSFDSLTNITDNRISLLQLPLIIDKLNQKYIPCLFINTNTNKPFRPLIKLLGEYTSYAMGFKEQINRLLNHLVDIIGNSKDEFKLHWLDWRDRKHDLKFNENENDILLRLDKITIEIDDSSAKKYALKQGENIRSSLLPSLSSSSSSSTCLTLDKLLQRFFKEDLLSGDCYCSHCTKATLCKQKIELCLPLPPVVIIQLKRFTYDEYSSGKVDTFIQYPIQNLNLNHYLTQEINNDGVFYDLIAVLNHTGDLSFGHYVTYAKNNRTQRWYSFNDDYVQEIEENRVITKNAYILVYVKQKSKS</sequence>
<gene>
    <name evidence="5" type="ORF">GPM918_LOCUS30579</name>
    <name evidence="4" type="ORF">OVA965_LOCUS23994</name>
    <name evidence="7" type="ORF">SRO942_LOCUS31197</name>
    <name evidence="6" type="ORF">TMI583_LOCUS24714</name>
</gene>
<keyword evidence="8" id="KW-1185">Reference proteome</keyword>
<dbReference type="EMBL" id="CAJOBC010060457">
    <property type="protein sequence ID" value="CAF4207967.1"/>
    <property type="molecule type" value="Genomic_DNA"/>
</dbReference>
<accession>A0A815GSC5</accession>
<keyword evidence="2" id="KW-0645">Protease</keyword>
<dbReference type="Proteomes" id="UP000681722">
    <property type="component" value="Unassembled WGS sequence"/>
</dbReference>
<evidence type="ECO:0000313" key="4">
    <source>
        <dbReference type="EMBL" id="CAF1201204.1"/>
    </source>
</evidence>
<dbReference type="InterPro" id="IPR018200">
    <property type="entry name" value="USP_CS"/>
</dbReference>
<evidence type="ECO:0000313" key="7">
    <source>
        <dbReference type="EMBL" id="CAF4207967.1"/>
    </source>
</evidence>
<dbReference type="Proteomes" id="UP000677228">
    <property type="component" value="Unassembled WGS sequence"/>
</dbReference>
<dbReference type="InterPro" id="IPR028889">
    <property type="entry name" value="USP"/>
</dbReference>
<evidence type="ECO:0000313" key="8">
    <source>
        <dbReference type="Proteomes" id="UP000663829"/>
    </source>
</evidence>
<comment type="similarity">
    <text evidence="2">Belongs to the peptidase C19 family.</text>
</comment>
<evidence type="ECO:0000313" key="6">
    <source>
        <dbReference type="EMBL" id="CAF4011091.1"/>
    </source>
</evidence>
<feature type="domain" description="USP" evidence="3">
    <location>
        <begin position="244"/>
        <end position="745"/>
    </location>
</feature>
<dbReference type="EMBL" id="CAJNOQ010014554">
    <property type="protein sequence ID" value="CAF1344057.1"/>
    <property type="molecule type" value="Genomic_DNA"/>
</dbReference>
<reference evidence="5" key="1">
    <citation type="submission" date="2021-02" db="EMBL/GenBank/DDBJ databases">
        <authorList>
            <person name="Nowell W R."/>
        </authorList>
    </citation>
    <scope>NUCLEOTIDE SEQUENCE</scope>
</reference>
<evidence type="ECO:0000256" key="1">
    <source>
        <dbReference type="ARBA" id="ARBA00000707"/>
    </source>
</evidence>
<dbReference type="EMBL" id="CAJNOK010014268">
    <property type="protein sequence ID" value="CAF1201204.1"/>
    <property type="molecule type" value="Genomic_DNA"/>
</dbReference>
<evidence type="ECO:0000259" key="3">
    <source>
        <dbReference type="PROSITE" id="PS50235"/>
    </source>
</evidence>
<proteinExistence type="inferred from homology"/>
<organism evidence="5 8">
    <name type="scientific">Didymodactylos carnosus</name>
    <dbReference type="NCBI Taxonomy" id="1234261"/>
    <lineage>
        <taxon>Eukaryota</taxon>
        <taxon>Metazoa</taxon>
        <taxon>Spiralia</taxon>
        <taxon>Gnathifera</taxon>
        <taxon>Rotifera</taxon>
        <taxon>Eurotatoria</taxon>
        <taxon>Bdelloidea</taxon>
        <taxon>Philodinida</taxon>
        <taxon>Philodinidae</taxon>
        <taxon>Didymodactylos</taxon>
    </lineage>
</organism>
<name>A0A815GSC5_9BILA</name>
<dbReference type="GO" id="GO:0006508">
    <property type="term" value="P:proteolysis"/>
    <property type="evidence" value="ECO:0007669"/>
    <property type="project" value="UniProtKB-KW"/>
</dbReference>
<dbReference type="OrthoDB" id="292964at2759"/>
<dbReference type="EC" id="3.4.19.12" evidence="2"/>
<dbReference type="InterPro" id="IPR001394">
    <property type="entry name" value="Peptidase_C19_UCH"/>
</dbReference>
<keyword evidence="2" id="KW-0788">Thiol protease</keyword>
<keyword evidence="2" id="KW-0833">Ubl conjugation pathway</keyword>
<dbReference type="GO" id="GO:0016579">
    <property type="term" value="P:protein deubiquitination"/>
    <property type="evidence" value="ECO:0007669"/>
    <property type="project" value="InterPro"/>
</dbReference>
<dbReference type="PROSITE" id="PS00972">
    <property type="entry name" value="USP_1"/>
    <property type="match status" value="1"/>
</dbReference>
<dbReference type="Proteomes" id="UP000663829">
    <property type="component" value="Unassembled WGS sequence"/>
</dbReference>
<dbReference type="EMBL" id="CAJOBA010035800">
    <property type="protein sequence ID" value="CAF4011091.1"/>
    <property type="molecule type" value="Genomic_DNA"/>
</dbReference>
<dbReference type="Proteomes" id="UP000682733">
    <property type="component" value="Unassembled WGS sequence"/>
</dbReference>
<protein>
    <recommendedName>
        <fullName evidence="2">Ubiquitin carboxyl-terminal hydrolase</fullName>
        <ecNumber evidence="2">3.4.19.12</ecNumber>
    </recommendedName>
</protein>
<evidence type="ECO:0000313" key="5">
    <source>
        <dbReference type="EMBL" id="CAF1344057.1"/>
    </source>
</evidence>
<dbReference type="InterPro" id="IPR038765">
    <property type="entry name" value="Papain-like_cys_pep_sf"/>
</dbReference>
<comment type="caution">
    <text evidence="5">The sequence shown here is derived from an EMBL/GenBank/DDBJ whole genome shotgun (WGS) entry which is preliminary data.</text>
</comment>
<dbReference type="PROSITE" id="PS50235">
    <property type="entry name" value="USP_3"/>
    <property type="match status" value="1"/>
</dbReference>
<dbReference type="InterPro" id="IPR050185">
    <property type="entry name" value="Ub_carboxyl-term_hydrolase"/>
</dbReference>
<dbReference type="Gene3D" id="3.90.70.10">
    <property type="entry name" value="Cysteine proteinases"/>
    <property type="match status" value="2"/>
</dbReference>
<dbReference type="AlphaFoldDB" id="A0A815GSC5"/>
<keyword evidence="2" id="KW-0378">Hydrolase</keyword>
<dbReference type="GO" id="GO:0004843">
    <property type="term" value="F:cysteine-type deubiquitinase activity"/>
    <property type="evidence" value="ECO:0007669"/>
    <property type="project" value="UniProtKB-UniRule"/>
</dbReference>